<evidence type="ECO:0000313" key="5">
    <source>
        <dbReference type="EMBL" id="CAF4435335.1"/>
    </source>
</evidence>
<feature type="compositionally biased region" description="Basic and acidic residues" evidence="1">
    <location>
        <begin position="321"/>
        <end position="342"/>
    </location>
</feature>
<dbReference type="EMBL" id="CAJNYD010000547">
    <property type="protein sequence ID" value="CAF3270729.1"/>
    <property type="molecule type" value="Genomic_DNA"/>
</dbReference>
<organism evidence="2 6">
    <name type="scientific">Rotaria socialis</name>
    <dbReference type="NCBI Taxonomy" id="392032"/>
    <lineage>
        <taxon>Eukaryota</taxon>
        <taxon>Metazoa</taxon>
        <taxon>Spiralia</taxon>
        <taxon>Gnathifera</taxon>
        <taxon>Rotifera</taxon>
        <taxon>Eurotatoria</taxon>
        <taxon>Bdelloidea</taxon>
        <taxon>Philodinida</taxon>
        <taxon>Philodinidae</taxon>
        <taxon>Rotaria</taxon>
    </lineage>
</organism>
<comment type="caution">
    <text evidence="2">The sequence shown here is derived from an EMBL/GenBank/DDBJ whole genome shotgun (WGS) entry which is preliminary data.</text>
</comment>
<reference evidence="2" key="1">
    <citation type="submission" date="2021-02" db="EMBL/GenBank/DDBJ databases">
        <authorList>
            <person name="Nowell W R."/>
        </authorList>
    </citation>
    <scope>NUCLEOTIDE SEQUENCE</scope>
</reference>
<evidence type="ECO:0000313" key="6">
    <source>
        <dbReference type="Proteomes" id="UP000663833"/>
    </source>
</evidence>
<dbReference type="Proteomes" id="UP000663873">
    <property type="component" value="Unassembled WGS sequence"/>
</dbReference>
<evidence type="ECO:0000313" key="7">
    <source>
        <dbReference type="Proteomes" id="UP000663873"/>
    </source>
</evidence>
<sequence>MPIHCRHEANDQSLPRNEIQKENVAHTHIIDSNFGPEKHFEPWNLSDSSKNRIEQSKTPNFVRNHGWDEIEQSEEEAKRLRQLLSIWDAERIAILKLQYDLDKNIFQRTFDYIKRLGQSVRLALWLWSHRPVNCSNISSLNQCEQQKQQQQQSLFPVTSVHKLQNSACFTNYPTPENMANQEFSIPSIDILADSLWYQRFILNEPQENLPPIARAMKKMLENDTFIWDSEIQMQSPWPHFINQYRVTQNKKFLRNVYENDEIQTFESFPSVTNTDTINKTKSNQHSSQETNTSLQLSMDNTFQPIDSQYLLKSPMIALKNHESKPEESKPHRSESQDKELKPSKVRRRSKTRNRKKSIDRKATNRSKSKSKRHKSRRPKSSRRIK</sequence>
<keyword evidence="7" id="KW-1185">Reference proteome</keyword>
<evidence type="ECO:0000256" key="1">
    <source>
        <dbReference type="SAM" id="MobiDB-lite"/>
    </source>
</evidence>
<dbReference type="Proteomes" id="UP000663862">
    <property type="component" value="Unassembled WGS sequence"/>
</dbReference>
<evidence type="ECO:0000313" key="2">
    <source>
        <dbReference type="EMBL" id="CAF3270729.1"/>
    </source>
</evidence>
<gene>
    <name evidence="3" type="ORF">HFQ381_LOCUS14636</name>
    <name evidence="2" type="ORF">LUA448_LOCUS5945</name>
    <name evidence="5" type="ORF">TSG867_LOCUS15700</name>
    <name evidence="4" type="ORF">UJA718_LOCUS14491</name>
</gene>
<dbReference type="EMBL" id="CAJOBO010000964">
    <property type="protein sequence ID" value="CAF4318111.1"/>
    <property type="molecule type" value="Genomic_DNA"/>
</dbReference>
<dbReference type="Proteomes" id="UP000663833">
    <property type="component" value="Unassembled WGS sequence"/>
</dbReference>
<protein>
    <submittedName>
        <fullName evidence="2">Uncharacterized protein</fullName>
    </submittedName>
</protein>
<feature type="compositionally biased region" description="Basic residues" evidence="1">
    <location>
        <begin position="343"/>
        <end position="385"/>
    </location>
</feature>
<name>A0A817S6P7_9BILA</name>
<accession>A0A817S6P7</accession>
<feature type="region of interest" description="Disordered" evidence="1">
    <location>
        <begin position="321"/>
        <end position="385"/>
    </location>
</feature>
<evidence type="ECO:0000313" key="3">
    <source>
        <dbReference type="EMBL" id="CAF4318111.1"/>
    </source>
</evidence>
<dbReference type="AlphaFoldDB" id="A0A817S6P7"/>
<proteinExistence type="predicted"/>
<dbReference type="EMBL" id="CAJOBP010002049">
    <property type="protein sequence ID" value="CAF4330901.1"/>
    <property type="molecule type" value="Genomic_DNA"/>
</dbReference>
<dbReference type="Proteomes" id="UP000663851">
    <property type="component" value="Unassembled WGS sequence"/>
</dbReference>
<evidence type="ECO:0000313" key="4">
    <source>
        <dbReference type="EMBL" id="CAF4330901.1"/>
    </source>
</evidence>
<feature type="region of interest" description="Disordered" evidence="1">
    <location>
        <begin position="272"/>
        <end position="292"/>
    </location>
</feature>
<dbReference type="EMBL" id="CAJOBQ010000928">
    <property type="protein sequence ID" value="CAF4435335.1"/>
    <property type="molecule type" value="Genomic_DNA"/>
</dbReference>